<evidence type="ECO:0000256" key="4">
    <source>
        <dbReference type="ARBA" id="ARBA00022989"/>
    </source>
</evidence>
<feature type="transmembrane region" description="Helical" evidence="6">
    <location>
        <begin position="37"/>
        <end position="55"/>
    </location>
</feature>
<dbReference type="STRING" id="29313.BHQ16_09770"/>
<gene>
    <name evidence="7" type="ORF">MSP7336_01869</name>
</gene>
<accession>A0A1E3TGW9</accession>
<dbReference type="Proteomes" id="UP000252015">
    <property type="component" value="Unassembled WGS sequence"/>
</dbReference>
<evidence type="ECO:0000313" key="7">
    <source>
        <dbReference type="EMBL" id="SRX93626.1"/>
    </source>
</evidence>
<dbReference type="InterPro" id="IPR005171">
    <property type="entry name" value="Cyt_c_oxidase_su4_prok"/>
</dbReference>
<reference evidence="7 8" key="1">
    <citation type="submission" date="2018-05" db="EMBL/GenBank/DDBJ databases">
        <authorList>
            <consortium name="IHU Genomes"/>
        </authorList>
    </citation>
    <scope>NUCLEOTIDE SEQUENCE [LARGE SCALE GENOMIC DNA]</scope>
    <source>
        <strain evidence="7 8">P7336</strain>
    </source>
</reference>
<keyword evidence="2" id="KW-1003">Cell membrane</keyword>
<dbReference type="AlphaFoldDB" id="A0A1E3TGW9"/>
<dbReference type="GO" id="GO:0005886">
    <property type="term" value="C:plasma membrane"/>
    <property type="evidence" value="ECO:0007669"/>
    <property type="project" value="UniProtKB-SubCell"/>
</dbReference>
<evidence type="ECO:0000256" key="2">
    <source>
        <dbReference type="ARBA" id="ARBA00022475"/>
    </source>
</evidence>
<organism evidence="7 8">
    <name type="scientific">Mycobacterium shimoidei</name>
    <dbReference type="NCBI Taxonomy" id="29313"/>
    <lineage>
        <taxon>Bacteria</taxon>
        <taxon>Bacillati</taxon>
        <taxon>Actinomycetota</taxon>
        <taxon>Actinomycetes</taxon>
        <taxon>Mycobacteriales</taxon>
        <taxon>Mycobacteriaceae</taxon>
        <taxon>Mycobacterium</taxon>
    </lineage>
</organism>
<keyword evidence="8" id="KW-1185">Reference proteome</keyword>
<evidence type="ECO:0000313" key="8">
    <source>
        <dbReference type="Proteomes" id="UP000252015"/>
    </source>
</evidence>
<dbReference type="OrthoDB" id="8595054at2"/>
<feature type="transmembrane region" description="Helical" evidence="6">
    <location>
        <begin position="7"/>
        <end position="25"/>
    </location>
</feature>
<dbReference type="EMBL" id="UEGW01000001">
    <property type="protein sequence ID" value="SRX93626.1"/>
    <property type="molecule type" value="Genomic_DNA"/>
</dbReference>
<evidence type="ECO:0000256" key="6">
    <source>
        <dbReference type="SAM" id="Phobius"/>
    </source>
</evidence>
<dbReference type="Pfam" id="PF03626">
    <property type="entry name" value="COX4_pro"/>
    <property type="match status" value="1"/>
</dbReference>
<keyword evidence="5 6" id="KW-0472">Membrane</keyword>
<evidence type="ECO:0000256" key="1">
    <source>
        <dbReference type="ARBA" id="ARBA00004651"/>
    </source>
</evidence>
<sequence length="89" mass="10064">MSATARLTYVWLILSAITVATWWLGPVHADRMLSASVSITIAVLVMALVKARLIIQHFMEVRTAPRWLRVGTDMWLVALWGAVLAIYLW</sequence>
<dbReference type="RefSeq" id="WP_069395846.1">
    <property type="nucleotide sequence ID" value="NZ_JACKUN010000040.1"/>
</dbReference>
<evidence type="ECO:0000256" key="5">
    <source>
        <dbReference type="ARBA" id="ARBA00023136"/>
    </source>
</evidence>
<comment type="subcellular location">
    <subcellularLocation>
        <location evidence="1">Cell membrane</location>
        <topology evidence="1">Multi-pass membrane protein</topology>
    </subcellularLocation>
</comment>
<protein>
    <recommendedName>
        <fullName evidence="9">Prokaryotic cytochrome C oxidase subunit IV family protein</fullName>
    </recommendedName>
</protein>
<proteinExistence type="predicted"/>
<evidence type="ECO:0000256" key="3">
    <source>
        <dbReference type="ARBA" id="ARBA00022692"/>
    </source>
</evidence>
<keyword evidence="4 6" id="KW-1133">Transmembrane helix</keyword>
<feature type="transmembrane region" description="Helical" evidence="6">
    <location>
        <begin position="67"/>
        <end position="88"/>
    </location>
</feature>
<name>A0A1E3TGW9_MYCSH</name>
<evidence type="ECO:0008006" key="9">
    <source>
        <dbReference type="Google" id="ProtNLM"/>
    </source>
</evidence>
<keyword evidence="3 6" id="KW-0812">Transmembrane</keyword>